<dbReference type="eggNOG" id="KOG3627">
    <property type="taxonomic scope" value="Eukaryota"/>
</dbReference>
<dbReference type="InterPro" id="IPR033116">
    <property type="entry name" value="TRYPSIN_SER"/>
</dbReference>
<dbReference type="GO" id="GO:0004252">
    <property type="term" value="F:serine-type endopeptidase activity"/>
    <property type="evidence" value="ECO:0007669"/>
    <property type="project" value="InterPro"/>
</dbReference>
<sequence>MQPSSLLGWAVFATIVRLTSPAEAGDDEVAAKRIAMMKCQHYLDMVSIPHDIMTLEMDSRVRKVYSVHCPLQNPYVVGGRRVEKYEFPHMVALGFWARLIWPSGGVTLNYTFQCGGTLISELFVMTAAHCINKDLAIVRVGVVDLNDPDAEDIWIVEKIVHEDYSPETRYDDIALLRLERNVTISLHVRPACLGTDRTERIHRATVTGWGKTSQDSHLSDSLGKVSLDVPSDRKKCARMYRGIGQSPLIDRQICAGSLDGNQDACHGDSGGPLQVFEEGECRYHVVGVVSYGKICGSAEYGLYTRVSRYLGWIAKTVWPDDWSHQEYWESC</sequence>
<keyword evidence="7" id="KW-0378">Hydrolase</keyword>
<dbReference type="InterPro" id="IPR018114">
    <property type="entry name" value="TRYPSIN_HIS"/>
</dbReference>
<protein>
    <submittedName>
        <fullName evidence="10">AAEL007596-PA</fullName>
    </submittedName>
</protein>
<comment type="similarity">
    <text evidence="6">Belongs to the peptidase S1 family. CLIP subfamily.</text>
</comment>
<dbReference type="PhylomeDB" id="Q171M8"/>
<evidence type="ECO:0000259" key="9">
    <source>
        <dbReference type="PROSITE" id="PS50240"/>
    </source>
</evidence>
<dbReference type="AlphaFoldDB" id="Q171M8"/>
<keyword evidence="5" id="KW-0325">Glycoprotein</keyword>
<comment type="subcellular location">
    <subcellularLocation>
        <location evidence="1">Secreted</location>
    </subcellularLocation>
</comment>
<accession>Q171M8</accession>
<dbReference type="InterPro" id="IPR009003">
    <property type="entry name" value="Peptidase_S1_PA"/>
</dbReference>
<reference evidence="10" key="1">
    <citation type="submission" date="2005-10" db="EMBL/GenBank/DDBJ databases">
        <authorList>
            <person name="Loftus B.J."/>
            <person name="Nene V.M."/>
            <person name="Hannick L.I."/>
            <person name="Bidwell S."/>
            <person name="Haas B."/>
            <person name="Amedeo P."/>
            <person name="Orvis J."/>
            <person name="Wortman J.R."/>
            <person name="White O.R."/>
            <person name="Salzberg S."/>
            <person name="Shumway M."/>
            <person name="Koo H."/>
            <person name="Zhao Y."/>
            <person name="Holmes M."/>
            <person name="Miller J."/>
            <person name="Schatz M."/>
            <person name="Pop M."/>
            <person name="Pai G."/>
            <person name="Utterback T."/>
            <person name="Rogers Y.-H."/>
            <person name="Kravitz S."/>
            <person name="Fraser C.M."/>
        </authorList>
    </citation>
    <scope>NUCLEOTIDE SEQUENCE</scope>
    <source>
        <strain evidence="10">Liverpool</strain>
    </source>
</reference>
<dbReference type="InterPro" id="IPR043504">
    <property type="entry name" value="Peptidase_S1_PA_chymotrypsin"/>
</dbReference>
<reference evidence="10" key="3">
    <citation type="submission" date="2012-09" db="EMBL/GenBank/DDBJ databases">
        <authorList>
            <consortium name="VectorBase"/>
        </authorList>
    </citation>
    <scope>NUCLEOTIDE SEQUENCE</scope>
    <source>
        <strain evidence="10">Liverpool</strain>
    </source>
</reference>
<dbReference type="Pfam" id="PF00089">
    <property type="entry name" value="Trypsin"/>
    <property type="match status" value="1"/>
</dbReference>
<dbReference type="Proteomes" id="UP000682892">
    <property type="component" value="Chromosome 1"/>
</dbReference>
<dbReference type="OMA" id="WIVARVW"/>
<dbReference type="InterPro" id="IPR001314">
    <property type="entry name" value="Peptidase_S1A"/>
</dbReference>
<dbReference type="InterPro" id="IPR001254">
    <property type="entry name" value="Trypsin_dom"/>
</dbReference>
<dbReference type="SMART" id="SM00020">
    <property type="entry name" value="Tryp_SPc"/>
    <property type="match status" value="1"/>
</dbReference>
<evidence type="ECO:0000256" key="4">
    <source>
        <dbReference type="ARBA" id="ARBA00023157"/>
    </source>
</evidence>
<dbReference type="GO" id="GO:0006508">
    <property type="term" value="P:proteolysis"/>
    <property type="evidence" value="ECO:0007669"/>
    <property type="project" value="UniProtKB-KW"/>
</dbReference>
<keyword evidence="7" id="KW-0720">Serine protease</keyword>
<keyword evidence="4" id="KW-1015">Disulfide bond</keyword>
<proteinExistence type="inferred from homology"/>
<dbReference type="VEuPathDB" id="VectorBase:AAEL020470"/>
<keyword evidence="2" id="KW-0964">Secreted</keyword>
<dbReference type="FunFam" id="2.40.10.10:FF:000054">
    <property type="entry name" value="Complement C1r subcomponent"/>
    <property type="match status" value="1"/>
</dbReference>
<gene>
    <name evidence="10" type="ORF">AaeL_AAEL007596</name>
</gene>
<reference evidence="10" key="2">
    <citation type="journal article" date="2007" name="Science">
        <title>Genome sequence of Aedes aegypti, a major arbovirus vector.</title>
        <authorList>
            <person name="Nene V."/>
            <person name="Wortman J.R."/>
            <person name="Lawson D."/>
            <person name="Haas B."/>
            <person name="Kodira C."/>
            <person name="Tu Z.J."/>
            <person name="Loftus B."/>
            <person name="Xi Z."/>
            <person name="Megy K."/>
            <person name="Grabherr M."/>
            <person name="Ren Q."/>
            <person name="Zdobnov E.M."/>
            <person name="Lobo N.F."/>
            <person name="Campbell K.S."/>
            <person name="Brown S.E."/>
            <person name="Bonaldo M.F."/>
            <person name="Zhu J."/>
            <person name="Sinkins S.P."/>
            <person name="Hogenkamp D.G."/>
            <person name="Amedeo P."/>
            <person name="Arensburger P."/>
            <person name="Atkinson P.W."/>
            <person name="Bidwell S."/>
            <person name="Biedler J."/>
            <person name="Birney E."/>
            <person name="Bruggner R.V."/>
            <person name="Costas J."/>
            <person name="Coy M.R."/>
            <person name="Crabtree J."/>
            <person name="Crawford M."/>
            <person name="Debruyn B."/>
            <person name="Decaprio D."/>
            <person name="Eiglmeier K."/>
            <person name="Eisenstadt E."/>
            <person name="El-Dorry H."/>
            <person name="Gelbart W.M."/>
            <person name="Gomes S.L."/>
            <person name="Hammond M."/>
            <person name="Hannick L.I."/>
            <person name="Hogan J.R."/>
            <person name="Holmes M.H."/>
            <person name="Jaffe D."/>
            <person name="Johnston J.S."/>
            <person name="Kennedy R.C."/>
            <person name="Koo H."/>
            <person name="Kravitz S."/>
            <person name="Kriventseva E.V."/>
            <person name="Kulp D."/>
            <person name="Labutti K."/>
            <person name="Lee E."/>
            <person name="Li S."/>
            <person name="Lovin D.D."/>
            <person name="Mao C."/>
            <person name="Mauceli E."/>
            <person name="Menck C.F."/>
            <person name="Miller J.R."/>
            <person name="Montgomery P."/>
            <person name="Mori A."/>
            <person name="Nascimento A.L."/>
            <person name="Naveira H.F."/>
            <person name="Nusbaum C."/>
            <person name="O'leary S."/>
            <person name="Orvis J."/>
            <person name="Pertea M."/>
            <person name="Quesneville H."/>
            <person name="Reidenbach K.R."/>
            <person name="Rogers Y.H."/>
            <person name="Roth C.W."/>
            <person name="Schneider J.R."/>
            <person name="Schatz M."/>
            <person name="Shumway M."/>
            <person name="Stanke M."/>
            <person name="Stinson E.O."/>
            <person name="Tubio J.M."/>
            <person name="Vanzee J.P."/>
            <person name="Verjovski-Almeida S."/>
            <person name="Werner D."/>
            <person name="White O."/>
            <person name="Wyder S."/>
            <person name="Zeng Q."/>
            <person name="Zhao Q."/>
            <person name="Zhao Y."/>
            <person name="Hill C.A."/>
            <person name="Raikhel A.S."/>
            <person name="Soares M.B."/>
            <person name="Knudson D.L."/>
            <person name="Lee N.H."/>
            <person name="Galagan J."/>
            <person name="Salzberg S.L."/>
            <person name="Paulsen I.T."/>
            <person name="Dimopoulos G."/>
            <person name="Collins F.H."/>
            <person name="Birren B."/>
            <person name="Fraser-Liggett C.M."/>
            <person name="Severson D.W."/>
        </authorList>
    </citation>
    <scope>NUCLEOTIDE SEQUENCE [LARGE SCALE GENOMIC DNA]</scope>
    <source>
        <strain evidence="10">Liverpool</strain>
    </source>
</reference>
<dbReference type="FunFam" id="2.40.10.10:FF:000068">
    <property type="entry name" value="transmembrane protease serine 2"/>
    <property type="match status" value="1"/>
</dbReference>
<keyword evidence="3 8" id="KW-0732">Signal</keyword>
<dbReference type="PRINTS" id="PR00722">
    <property type="entry name" value="CHYMOTRYPSIN"/>
</dbReference>
<dbReference type="PROSITE" id="PS00134">
    <property type="entry name" value="TRYPSIN_HIS"/>
    <property type="match status" value="1"/>
</dbReference>
<dbReference type="SUPFAM" id="SSF50494">
    <property type="entry name" value="Trypsin-like serine proteases"/>
    <property type="match status" value="1"/>
</dbReference>
<evidence type="ECO:0000256" key="3">
    <source>
        <dbReference type="ARBA" id="ARBA00022729"/>
    </source>
</evidence>
<dbReference type="PROSITE" id="PS00135">
    <property type="entry name" value="TRYPSIN_SER"/>
    <property type="match status" value="1"/>
</dbReference>
<dbReference type="PANTHER" id="PTHR24260:SF147">
    <property type="entry name" value="EG:BACR7A4.3 PROTEIN-RELATED"/>
    <property type="match status" value="1"/>
</dbReference>
<dbReference type="PROSITE" id="PS50240">
    <property type="entry name" value="TRYPSIN_DOM"/>
    <property type="match status" value="1"/>
</dbReference>
<evidence type="ECO:0000256" key="2">
    <source>
        <dbReference type="ARBA" id="ARBA00022525"/>
    </source>
</evidence>
<dbReference type="PANTHER" id="PTHR24260">
    <property type="match status" value="1"/>
</dbReference>
<dbReference type="MEROPS" id="S01.A48"/>
<organism evidence="10 11">
    <name type="scientific">Aedes aegypti</name>
    <name type="common">Yellowfever mosquito</name>
    <name type="synonym">Culex aegypti</name>
    <dbReference type="NCBI Taxonomy" id="7159"/>
    <lineage>
        <taxon>Eukaryota</taxon>
        <taxon>Metazoa</taxon>
        <taxon>Ecdysozoa</taxon>
        <taxon>Arthropoda</taxon>
        <taxon>Hexapoda</taxon>
        <taxon>Insecta</taxon>
        <taxon>Pterygota</taxon>
        <taxon>Neoptera</taxon>
        <taxon>Endopterygota</taxon>
        <taxon>Diptera</taxon>
        <taxon>Nematocera</taxon>
        <taxon>Culicoidea</taxon>
        <taxon>Culicidae</taxon>
        <taxon>Culicinae</taxon>
        <taxon>Aedini</taxon>
        <taxon>Aedes</taxon>
        <taxon>Stegomyia</taxon>
    </lineage>
</organism>
<dbReference type="PaxDb" id="7159-AAEL007596-PA"/>
<feature type="domain" description="Peptidase S1" evidence="9">
    <location>
        <begin position="76"/>
        <end position="318"/>
    </location>
</feature>
<evidence type="ECO:0000313" key="10">
    <source>
        <dbReference type="EMBL" id="EAT40693.1"/>
    </source>
</evidence>
<keyword evidence="7" id="KW-0645">Protease</keyword>
<dbReference type="CDD" id="cd00190">
    <property type="entry name" value="Tryp_SPc"/>
    <property type="match status" value="1"/>
</dbReference>
<evidence type="ECO:0000256" key="5">
    <source>
        <dbReference type="ARBA" id="ARBA00023180"/>
    </source>
</evidence>
<evidence type="ECO:0000256" key="1">
    <source>
        <dbReference type="ARBA" id="ARBA00004613"/>
    </source>
</evidence>
<dbReference type="GO" id="GO:0005576">
    <property type="term" value="C:extracellular region"/>
    <property type="evidence" value="ECO:0007669"/>
    <property type="project" value="UniProtKB-SubCell"/>
</dbReference>
<evidence type="ECO:0000256" key="7">
    <source>
        <dbReference type="RuleBase" id="RU363034"/>
    </source>
</evidence>
<dbReference type="EMBL" id="CH477450">
    <property type="protein sequence ID" value="EAT40693.1"/>
    <property type="molecule type" value="Genomic_DNA"/>
</dbReference>
<evidence type="ECO:0000313" key="11">
    <source>
        <dbReference type="Proteomes" id="UP000682892"/>
    </source>
</evidence>
<feature type="chain" id="PRO_5004185718" evidence="8">
    <location>
        <begin position="25"/>
        <end position="331"/>
    </location>
</feature>
<evidence type="ECO:0000256" key="8">
    <source>
        <dbReference type="SAM" id="SignalP"/>
    </source>
</evidence>
<dbReference type="InterPro" id="IPR051333">
    <property type="entry name" value="CLIP_Serine_Protease"/>
</dbReference>
<dbReference type="Gene3D" id="2.40.10.10">
    <property type="entry name" value="Trypsin-like serine proteases"/>
    <property type="match status" value="1"/>
</dbReference>
<feature type="signal peptide" evidence="8">
    <location>
        <begin position="1"/>
        <end position="24"/>
    </location>
</feature>
<dbReference type="HOGENOM" id="CLU_006842_0_3_1"/>
<evidence type="ECO:0000256" key="6">
    <source>
        <dbReference type="ARBA" id="ARBA00024195"/>
    </source>
</evidence>
<name>Q171M8_AEDAE</name>